<dbReference type="EC" id="3.2.1.-" evidence="11"/>
<evidence type="ECO:0000256" key="3">
    <source>
        <dbReference type="ARBA" id="ARBA00022729"/>
    </source>
</evidence>
<dbReference type="GO" id="GO:0008810">
    <property type="term" value="F:cellulase activity"/>
    <property type="evidence" value="ECO:0007669"/>
    <property type="project" value="UniProtKB-EC"/>
</dbReference>
<keyword evidence="4 11" id="KW-0378">Hydrolase</keyword>
<reference evidence="15" key="2">
    <citation type="journal article" date="1992" name="Curr. Genet.">
        <title>Genomic organization of a cellulase gene family in Phanerochaete chrysosporium.</title>
        <authorList>
            <person name="Covert S.F."/>
            <person name="Bolduc J."/>
            <person name="Cullen D."/>
        </authorList>
    </citation>
    <scope>NUCLEOTIDE SEQUENCE</scope>
    <source>
        <strain evidence="15">BKM-1767</strain>
    </source>
</reference>
<feature type="domain" description="CBM1" evidence="14">
    <location>
        <begin position="467"/>
        <end position="504"/>
    </location>
</feature>
<dbReference type="PANTHER" id="PTHR33753:SF1">
    <property type="entry name" value="ENDO-BETA-1,4-GLUCANASE CELB"/>
    <property type="match status" value="1"/>
</dbReference>
<dbReference type="InterPro" id="IPR001722">
    <property type="entry name" value="Glyco_hydro_7"/>
</dbReference>
<evidence type="ECO:0000256" key="10">
    <source>
        <dbReference type="ARBA" id="ARBA00023326"/>
    </source>
</evidence>
<keyword evidence="10 11" id="KW-0624">Polysaccharide degradation</keyword>
<dbReference type="Pfam" id="PF00840">
    <property type="entry name" value="Glyco_hydro_7"/>
    <property type="match status" value="1"/>
</dbReference>
<dbReference type="SMART" id="SM00236">
    <property type="entry name" value="fCBD"/>
    <property type="match status" value="1"/>
</dbReference>
<keyword evidence="9 11" id="KW-0326">Glycosidase</keyword>
<dbReference type="AlphaFoldDB" id="Q01763"/>
<evidence type="ECO:0000256" key="13">
    <source>
        <dbReference type="SAM" id="SignalP"/>
    </source>
</evidence>
<dbReference type="VEuPathDB" id="FungiDB:AGR57_12408"/>
<dbReference type="SMR" id="Q01763"/>
<evidence type="ECO:0000256" key="1">
    <source>
        <dbReference type="ARBA" id="ARBA00000966"/>
    </source>
</evidence>
<evidence type="ECO:0000259" key="14">
    <source>
        <dbReference type="PROSITE" id="PS51164"/>
    </source>
</evidence>
<feature type="chain" id="PRO_5004162473" description="Glucanase" evidence="13">
    <location>
        <begin position="20"/>
        <end position="504"/>
    </location>
</feature>
<evidence type="ECO:0000256" key="12">
    <source>
        <dbReference type="SAM" id="MobiDB-lite"/>
    </source>
</evidence>
<dbReference type="EMBL" id="X54411">
    <property type="protein sequence ID" value="CAA38275.1"/>
    <property type="molecule type" value="Genomic_DNA"/>
</dbReference>
<evidence type="ECO:0000313" key="15">
    <source>
        <dbReference type="EMBL" id="CAA38275.1"/>
    </source>
</evidence>
<keyword evidence="3 13" id="KW-0732">Signal</keyword>
<protein>
    <recommendedName>
        <fullName evidence="11">Glucanase</fullName>
        <ecNumber evidence="11">3.2.1.-</ecNumber>
    </recommendedName>
</protein>
<accession>Q01763</accession>
<reference evidence="15" key="1">
    <citation type="journal article" date="1992" name="Appl. Environ. Microbiol.">
        <title>Structure, organization, and transcription of a cellobiohydrolase gene cluster from Phanerochaete chrysosporium.</title>
        <authorList>
            <person name="Covert S.F."/>
            <person name="Vanden Wymelenberg A."/>
            <person name="Cullen D."/>
        </authorList>
    </citation>
    <scope>NUCLEOTIDE SEQUENCE</scope>
    <source>
        <strain evidence="15">BKM-1767</strain>
    </source>
</reference>
<gene>
    <name evidence="15" type="primary">Pccbh1-2</name>
</gene>
<dbReference type="GO" id="GO:0030248">
    <property type="term" value="F:cellulose binding"/>
    <property type="evidence" value="ECO:0007669"/>
    <property type="project" value="InterPro"/>
</dbReference>
<evidence type="ECO:0000256" key="4">
    <source>
        <dbReference type="ARBA" id="ARBA00022801"/>
    </source>
</evidence>
<dbReference type="InterPro" id="IPR000254">
    <property type="entry name" value="CBD"/>
</dbReference>
<keyword evidence="8" id="KW-0119">Carbohydrate metabolism</keyword>
<evidence type="ECO:0000256" key="9">
    <source>
        <dbReference type="ARBA" id="ARBA00023295"/>
    </source>
</evidence>
<feature type="signal peptide" evidence="13">
    <location>
        <begin position="1"/>
        <end position="19"/>
    </location>
</feature>
<feature type="region of interest" description="Disordered" evidence="12">
    <location>
        <begin position="447"/>
        <end position="466"/>
    </location>
</feature>
<evidence type="ECO:0000256" key="5">
    <source>
        <dbReference type="ARBA" id="ARBA00023001"/>
    </source>
</evidence>
<dbReference type="InterPro" id="IPR035971">
    <property type="entry name" value="CBD_sf"/>
</dbReference>
<dbReference type="GO" id="GO:0030245">
    <property type="term" value="P:cellulose catabolic process"/>
    <property type="evidence" value="ECO:0007669"/>
    <property type="project" value="UniProtKB-KW"/>
</dbReference>
<dbReference type="CAZy" id="GH7">
    <property type="family name" value="Glycoside Hydrolase Family 7"/>
</dbReference>
<evidence type="ECO:0000256" key="7">
    <source>
        <dbReference type="ARBA" id="ARBA00023180"/>
    </source>
</evidence>
<dbReference type="PROSITE" id="PS51164">
    <property type="entry name" value="CBM1_2"/>
    <property type="match status" value="1"/>
</dbReference>
<keyword evidence="7" id="KW-0325">Glycoprotein</keyword>
<dbReference type="Pfam" id="PF00734">
    <property type="entry name" value="CBM_1"/>
    <property type="match status" value="1"/>
</dbReference>
<dbReference type="InterPro" id="IPR037019">
    <property type="entry name" value="Glyco_hydro_7_sf"/>
</dbReference>
<dbReference type="CAZy" id="CBM1">
    <property type="family name" value="Carbohydrate-Binding Module Family 1"/>
</dbReference>
<dbReference type="SUPFAM" id="SSF49899">
    <property type="entry name" value="Concanavalin A-like lectins/glucanases"/>
    <property type="match status" value="1"/>
</dbReference>
<evidence type="ECO:0000256" key="2">
    <source>
        <dbReference type="ARBA" id="ARBA00006044"/>
    </source>
</evidence>
<keyword evidence="6" id="KW-1015">Disulfide bond</keyword>
<dbReference type="PIR" id="B48939">
    <property type="entry name" value="B48939"/>
</dbReference>
<evidence type="ECO:0000256" key="6">
    <source>
        <dbReference type="ARBA" id="ARBA00023157"/>
    </source>
</evidence>
<name>Q01763_PHACH</name>
<organism evidence="15">
    <name type="scientific">Phanerodontia chrysosporium</name>
    <name type="common">White-rot fungus</name>
    <name type="synonym">Sporotrichum pruinosum</name>
    <dbReference type="NCBI Taxonomy" id="2822231"/>
    <lineage>
        <taxon>Eukaryota</taxon>
        <taxon>Fungi</taxon>
        <taxon>Dikarya</taxon>
        <taxon>Basidiomycota</taxon>
        <taxon>Agaricomycotina</taxon>
        <taxon>Agaricomycetes</taxon>
        <taxon>Polyporales</taxon>
        <taxon>Phanerochaetaceae</taxon>
        <taxon>Phanerodontia</taxon>
    </lineage>
</organism>
<dbReference type="PANTHER" id="PTHR33753">
    <property type="entry name" value="1,4-BETA-D-GLUCAN CELLOBIOHYDROLASE B"/>
    <property type="match status" value="1"/>
</dbReference>
<proteinExistence type="inferred from homology"/>
<sequence>MRTALALILALAAFSAVSAQQAGTITAETHPTLTIQQCTQSGGCAPLTTKVVLDVNWRWIHSTTGYTNCYSGNTWDAILCPDPVTCAANCALDGADYTGTFGILPSGTSVTLRPVDGLGLRLFLLADDSHYQMFQLLNKEFTFDVEMPNMRCGSSGAIHLTAMDADGGLAKYPGNQAGAKYGTGFCSAQCPKGVKFINGQANVEGWLGTTATTGTGFFGSCCTDIALWEANDNSASFAPHPCTTNSQTRCSGSDCTADSGLCDADGCNFNSFRMGNTTFFGAGMSVDTTKLFTVVTQFITSDNTSMGALVEIHRLYIQNGQVIQNSVVNIPGINPATSITDDLCAQENAAFGGTSSFAQHGGLAQVGEALRSGMVLALSIVNSAADTLWLDSNYPADADPSAPGVARGTCPQDSASIPEAPTPSVVFSNIKLGDIGTTFGAGSALFSGRSPPGPVPGSAPASSATATAPPFGSQCGGLGYAGPTGVCPSPYTCQALNIYYSQCI</sequence>
<comment type="similarity">
    <text evidence="2 11">Belongs to the glycosyl hydrolase 7 (cellulase C) family.</text>
</comment>
<evidence type="ECO:0000256" key="11">
    <source>
        <dbReference type="RuleBase" id="RU361164"/>
    </source>
</evidence>
<comment type="catalytic activity">
    <reaction evidence="1">
        <text>Endohydrolysis of (1-&gt;4)-beta-D-glucosidic linkages in cellulose, lichenin and cereal beta-D-glucans.</text>
        <dbReference type="EC" id="3.2.1.4"/>
    </reaction>
</comment>
<dbReference type="PRINTS" id="PR00734">
    <property type="entry name" value="GLHYDRLASE7"/>
</dbReference>
<dbReference type="CDD" id="cd07999">
    <property type="entry name" value="GH7_CBH_EG"/>
    <property type="match status" value="1"/>
</dbReference>
<dbReference type="Gene3D" id="2.70.100.10">
    <property type="entry name" value="Glycoside hydrolase, family 7, domain"/>
    <property type="match status" value="1"/>
</dbReference>
<dbReference type="InterPro" id="IPR013320">
    <property type="entry name" value="ConA-like_dom_sf"/>
</dbReference>
<keyword evidence="5 11" id="KW-0136">Cellulose degradation</keyword>
<evidence type="ECO:0000256" key="8">
    <source>
        <dbReference type="ARBA" id="ARBA00023277"/>
    </source>
</evidence>
<dbReference type="GO" id="GO:0005576">
    <property type="term" value="C:extracellular region"/>
    <property type="evidence" value="ECO:0007669"/>
    <property type="project" value="InterPro"/>
</dbReference>
<dbReference type="SUPFAM" id="SSF57180">
    <property type="entry name" value="Cellulose-binding domain"/>
    <property type="match status" value="1"/>
</dbReference>